<comment type="similarity">
    <text evidence="1">Belongs to the peptidase C1 family.</text>
</comment>
<feature type="signal peptide" evidence="7">
    <location>
        <begin position="1"/>
        <end position="22"/>
    </location>
</feature>
<evidence type="ECO:0000256" key="6">
    <source>
        <dbReference type="ARBA" id="ARBA00023180"/>
    </source>
</evidence>
<dbReference type="Pfam" id="PF00112">
    <property type="entry name" value="Peptidase_C1"/>
    <property type="match status" value="1"/>
</dbReference>
<dbReference type="GO" id="GO:0008234">
    <property type="term" value="F:cysteine-type peptidase activity"/>
    <property type="evidence" value="ECO:0007669"/>
    <property type="project" value="UniProtKB-KW"/>
</dbReference>
<dbReference type="InterPro" id="IPR025660">
    <property type="entry name" value="Pept_his_AS"/>
</dbReference>
<protein>
    <recommendedName>
        <fullName evidence="12">Cysteine proteinase</fullName>
    </recommendedName>
</protein>
<keyword evidence="6" id="KW-0325">Glycoprotein</keyword>
<comment type="caution">
    <text evidence="10">The sequence shown here is derived from an EMBL/GenBank/DDBJ whole genome shotgun (WGS) entry which is preliminary data.</text>
</comment>
<dbReference type="FunFam" id="3.90.70.10:FF:000068">
    <property type="entry name" value="Cysteine protease 1"/>
    <property type="match status" value="1"/>
</dbReference>
<dbReference type="PROSITE" id="PS00640">
    <property type="entry name" value="THIOL_PROTEASE_ASN"/>
    <property type="match status" value="1"/>
</dbReference>
<evidence type="ECO:0000256" key="4">
    <source>
        <dbReference type="ARBA" id="ARBA00022807"/>
    </source>
</evidence>
<keyword evidence="11" id="KW-1185">Reference proteome</keyword>
<dbReference type="SMART" id="SM00645">
    <property type="entry name" value="Pept_C1"/>
    <property type="match status" value="1"/>
</dbReference>
<dbReference type="PROSITE" id="PS00639">
    <property type="entry name" value="THIOL_PROTEASE_HIS"/>
    <property type="match status" value="1"/>
</dbReference>
<dbReference type="InterPro" id="IPR000169">
    <property type="entry name" value="Pept_cys_AS"/>
</dbReference>
<evidence type="ECO:0000256" key="7">
    <source>
        <dbReference type="SAM" id="SignalP"/>
    </source>
</evidence>
<evidence type="ECO:0000259" key="8">
    <source>
        <dbReference type="SMART" id="SM00645"/>
    </source>
</evidence>
<dbReference type="Pfam" id="PF08246">
    <property type="entry name" value="Inhibitor_I29"/>
    <property type="match status" value="1"/>
</dbReference>
<reference evidence="10" key="1">
    <citation type="submission" date="2023-10" db="EMBL/GenBank/DDBJ databases">
        <title>Chromosome-level genome of the transformable northern wattle, Acacia crassicarpa.</title>
        <authorList>
            <person name="Massaro I."/>
            <person name="Sinha N.R."/>
            <person name="Poethig S."/>
            <person name="Leichty A.R."/>
        </authorList>
    </citation>
    <scope>NUCLEOTIDE SEQUENCE</scope>
    <source>
        <strain evidence="10">Acra3RX</strain>
        <tissue evidence="10">Leaf</tissue>
    </source>
</reference>
<dbReference type="SMART" id="SM00848">
    <property type="entry name" value="Inhibitor_I29"/>
    <property type="match status" value="1"/>
</dbReference>
<organism evidence="10 11">
    <name type="scientific">Acacia crassicarpa</name>
    <name type="common">northern wattle</name>
    <dbReference type="NCBI Taxonomy" id="499986"/>
    <lineage>
        <taxon>Eukaryota</taxon>
        <taxon>Viridiplantae</taxon>
        <taxon>Streptophyta</taxon>
        <taxon>Embryophyta</taxon>
        <taxon>Tracheophyta</taxon>
        <taxon>Spermatophyta</taxon>
        <taxon>Magnoliopsida</taxon>
        <taxon>eudicotyledons</taxon>
        <taxon>Gunneridae</taxon>
        <taxon>Pentapetalae</taxon>
        <taxon>rosids</taxon>
        <taxon>fabids</taxon>
        <taxon>Fabales</taxon>
        <taxon>Fabaceae</taxon>
        <taxon>Caesalpinioideae</taxon>
        <taxon>mimosoid clade</taxon>
        <taxon>Acacieae</taxon>
        <taxon>Acacia</taxon>
    </lineage>
</organism>
<dbReference type="Gene3D" id="3.90.70.10">
    <property type="entry name" value="Cysteine proteinases"/>
    <property type="match status" value="1"/>
</dbReference>
<evidence type="ECO:0008006" key="12">
    <source>
        <dbReference type="Google" id="ProtNLM"/>
    </source>
</evidence>
<evidence type="ECO:0000259" key="9">
    <source>
        <dbReference type="SMART" id="SM00848"/>
    </source>
</evidence>
<dbReference type="SUPFAM" id="SSF54001">
    <property type="entry name" value="Cysteine proteinases"/>
    <property type="match status" value="1"/>
</dbReference>
<keyword evidence="4" id="KW-0788">Thiol protease</keyword>
<name>A0AAE1IZX7_9FABA</name>
<dbReference type="PROSITE" id="PS00139">
    <property type="entry name" value="THIOL_PROTEASE_CYS"/>
    <property type="match status" value="1"/>
</dbReference>
<evidence type="ECO:0000256" key="1">
    <source>
        <dbReference type="ARBA" id="ARBA00008455"/>
    </source>
</evidence>
<evidence type="ECO:0000313" key="10">
    <source>
        <dbReference type="EMBL" id="KAK4260116.1"/>
    </source>
</evidence>
<keyword evidence="3" id="KW-0378">Hydrolase</keyword>
<proteinExistence type="inferred from homology"/>
<evidence type="ECO:0000256" key="2">
    <source>
        <dbReference type="ARBA" id="ARBA00022670"/>
    </source>
</evidence>
<dbReference type="CDD" id="cd02248">
    <property type="entry name" value="Peptidase_C1A"/>
    <property type="match status" value="1"/>
</dbReference>
<dbReference type="EMBL" id="JAWXYG010000010">
    <property type="protein sequence ID" value="KAK4260116.1"/>
    <property type="molecule type" value="Genomic_DNA"/>
</dbReference>
<dbReference type="AlphaFoldDB" id="A0AAE1IZX7"/>
<evidence type="ECO:0000256" key="5">
    <source>
        <dbReference type="ARBA" id="ARBA00023157"/>
    </source>
</evidence>
<dbReference type="GO" id="GO:0006508">
    <property type="term" value="P:proteolysis"/>
    <property type="evidence" value="ECO:0007669"/>
    <property type="project" value="UniProtKB-KW"/>
</dbReference>
<dbReference type="InterPro" id="IPR039417">
    <property type="entry name" value="Peptidase_C1A_papain-like"/>
</dbReference>
<dbReference type="InterPro" id="IPR013201">
    <property type="entry name" value="Prot_inhib_I29"/>
</dbReference>
<keyword evidence="7" id="KW-0732">Signal</keyword>
<evidence type="ECO:0000256" key="3">
    <source>
        <dbReference type="ARBA" id="ARBA00022801"/>
    </source>
</evidence>
<gene>
    <name evidence="10" type="ORF">QN277_003273</name>
</gene>
<dbReference type="InterPro" id="IPR038765">
    <property type="entry name" value="Papain-like_cys_pep_sf"/>
</dbReference>
<keyword evidence="2" id="KW-0645">Protease</keyword>
<keyword evidence="5" id="KW-1015">Disulfide bond</keyword>
<dbReference type="Proteomes" id="UP001293593">
    <property type="component" value="Unassembled WGS sequence"/>
</dbReference>
<dbReference type="PANTHER" id="PTHR12411">
    <property type="entry name" value="CYSTEINE PROTEASE FAMILY C1-RELATED"/>
    <property type="match status" value="1"/>
</dbReference>
<feature type="domain" description="Cathepsin propeptide inhibitor" evidence="9">
    <location>
        <begin position="33"/>
        <end position="92"/>
    </location>
</feature>
<dbReference type="InterPro" id="IPR000668">
    <property type="entry name" value="Peptidase_C1A_C"/>
</dbReference>
<feature type="domain" description="Peptidase C1A papain C-terminal" evidence="8">
    <location>
        <begin position="125"/>
        <end position="341"/>
    </location>
</feature>
<dbReference type="PRINTS" id="PR00705">
    <property type="entry name" value="PAPAIN"/>
</dbReference>
<accession>A0AAE1IZX7</accession>
<sequence>MNPPMTILIITFSFLLFTSSLASRSDKEVMSMYEEWLMKHRKASYSNGGLVEKLKRFEIFKDNLKYIDDHNAQNHTFKLGLNGFADLTNHEYAAIYLGTLSDTKRRVVTAKSASPRYALNDSDKLPSHVDWRLQAALTPIKDQGSCGSCWAFSTVATVEAINKIESGELVSLSEQELVDCDTSHNNGCHGGLMDYAFNFIVKNGGIDTEDDYPYLGIDGKCDPIKKNARVVKIDGYEHVPPFNEDALKKAVTHQPVSVAIEATGRDFQLYHSGVFTGECGANVNHAVVVVGYGNENGLDYWLVRNSWGTVWGEDGYVKIERNVPSTFTGKCGIAMEALYPVKNALNSANPISTHGDNELKISST</sequence>
<dbReference type="InterPro" id="IPR013128">
    <property type="entry name" value="Peptidase_C1A"/>
</dbReference>
<evidence type="ECO:0000313" key="11">
    <source>
        <dbReference type="Proteomes" id="UP001293593"/>
    </source>
</evidence>
<feature type="chain" id="PRO_5041992231" description="Cysteine proteinase" evidence="7">
    <location>
        <begin position="23"/>
        <end position="364"/>
    </location>
</feature>
<dbReference type="InterPro" id="IPR025661">
    <property type="entry name" value="Pept_asp_AS"/>
</dbReference>